<dbReference type="InterPro" id="IPR032675">
    <property type="entry name" value="LRR_dom_sf"/>
</dbReference>
<feature type="domain" description="FBD" evidence="1">
    <location>
        <begin position="344"/>
        <end position="418"/>
    </location>
</feature>
<dbReference type="SMART" id="SM00579">
    <property type="entry name" value="FBD"/>
    <property type="match status" value="1"/>
</dbReference>
<dbReference type="InterPro" id="IPR053781">
    <property type="entry name" value="F-box_AtFBL13-like"/>
</dbReference>
<dbReference type="Pfam" id="PF08387">
    <property type="entry name" value="FBD"/>
    <property type="match status" value="1"/>
</dbReference>
<keyword evidence="2" id="KW-1185">Reference proteome</keyword>
<accession>A0ABM0VIW5</accession>
<evidence type="ECO:0000313" key="2">
    <source>
        <dbReference type="Proteomes" id="UP000694864"/>
    </source>
</evidence>
<dbReference type="InterPro" id="IPR006566">
    <property type="entry name" value="FBD"/>
</dbReference>
<dbReference type="RefSeq" id="XP_010456907.1">
    <property type="nucleotide sequence ID" value="XM_010458605.2"/>
</dbReference>
<reference evidence="2" key="1">
    <citation type="journal article" date="2014" name="Nat. Commun.">
        <title>The emerging biofuel crop Camelina sativa retains a highly undifferentiated hexaploid genome structure.</title>
        <authorList>
            <person name="Kagale S."/>
            <person name="Koh C."/>
            <person name="Nixon J."/>
            <person name="Bollina V."/>
            <person name="Clarke W.E."/>
            <person name="Tuteja R."/>
            <person name="Spillane C."/>
            <person name="Robinson S.J."/>
            <person name="Links M.G."/>
            <person name="Clarke C."/>
            <person name="Higgins E.E."/>
            <person name="Huebert T."/>
            <person name="Sharpe A.G."/>
            <person name="Parkin I.A."/>
        </authorList>
    </citation>
    <scope>NUCLEOTIDE SEQUENCE [LARGE SCALE GENOMIC DNA]</scope>
    <source>
        <strain evidence="2">cv. DH55</strain>
    </source>
</reference>
<dbReference type="GeneID" id="104738429"/>
<dbReference type="Proteomes" id="UP000694864">
    <property type="component" value="Chromosome 13"/>
</dbReference>
<gene>
    <name evidence="3" type="primary">LOC104738429</name>
</gene>
<name>A0ABM0VIW5_CAMSA</name>
<proteinExistence type="predicted"/>
<reference evidence="3" key="2">
    <citation type="submission" date="2025-08" db="UniProtKB">
        <authorList>
            <consortium name="RefSeq"/>
        </authorList>
    </citation>
    <scope>IDENTIFICATION</scope>
    <source>
        <tissue evidence="3">Leaf</tissue>
    </source>
</reference>
<dbReference type="SUPFAM" id="SSF81383">
    <property type="entry name" value="F-box domain"/>
    <property type="match status" value="1"/>
</dbReference>
<dbReference type="Gene3D" id="1.20.1280.50">
    <property type="match status" value="1"/>
</dbReference>
<dbReference type="SUPFAM" id="SSF52047">
    <property type="entry name" value="RNI-like"/>
    <property type="match status" value="1"/>
</dbReference>
<dbReference type="CDD" id="cd22160">
    <property type="entry name" value="F-box_AtFBL13-like"/>
    <property type="match status" value="1"/>
</dbReference>
<dbReference type="InterPro" id="IPR050232">
    <property type="entry name" value="FBL13/AtMIF1-like"/>
</dbReference>
<evidence type="ECO:0000313" key="3">
    <source>
        <dbReference type="RefSeq" id="XP_010456907.1"/>
    </source>
</evidence>
<dbReference type="InterPro" id="IPR001810">
    <property type="entry name" value="F-box_dom"/>
</dbReference>
<dbReference type="PANTHER" id="PTHR31900:SF33">
    <property type="entry name" value="PROTEIN WITH RNI-LIKE_FBD-LIKE DOMAIN"/>
    <property type="match status" value="1"/>
</dbReference>
<dbReference type="InterPro" id="IPR036047">
    <property type="entry name" value="F-box-like_dom_sf"/>
</dbReference>
<dbReference type="Gene3D" id="3.80.10.10">
    <property type="entry name" value="Ribonuclease Inhibitor"/>
    <property type="match status" value="1"/>
</dbReference>
<sequence>MDNDLMRLPDLKKSIRTVKSRFRLLQLQEARGERVVCDSRGEDRISLLPEPLLCHILSFLTTEEAVWTSVLSSRWRNLWKWVPVLDVDNFDFPKSKACVGFINKFLSFQSEFYLREFKLLTEGEVSIYEPCLVRVLKRKIQHFQVDNHFGLQSIKIPLNQSVCKNLVCLKLYFTRLTEFESLSLPCLKIMYLKRVKLPRDVVVEIDTPRLEYLTLIDYSFKRFFKIISMSDSVKVDIGVDFEVMMAHKLSQRNVIYTLLSNFTAVEVMTISRETLQLIYCFQHINPLPKFRDLTRLRSSMFVHASLVVLPIVLESCPNLKHLNLVMTCLNDYSLETKLSTVLSFCLVSSLESVEMESPITEKETEKKLVRYFLDNATSLKKLVLRLYLSQGEKHESDDHFKSLFDSPRRSSVCKFEVITVVQTAKV</sequence>
<protein>
    <submittedName>
        <fullName evidence="3">F-box/FBD/LRR-repeat protein At5g18770-like</fullName>
    </submittedName>
</protein>
<organism evidence="2 3">
    <name type="scientific">Camelina sativa</name>
    <name type="common">False flax</name>
    <name type="synonym">Myagrum sativum</name>
    <dbReference type="NCBI Taxonomy" id="90675"/>
    <lineage>
        <taxon>Eukaryota</taxon>
        <taxon>Viridiplantae</taxon>
        <taxon>Streptophyta</taxon>
        <taxon>Embryophyta</taxon>
        <taxon>Tracheophyta</taxon>
        <taxon>Spermatophyta</taxon>
        <taxon>Magnoliopsida</taxon>
        <taxon>eudicotyledons</taxon>
        <taxon>Gunneridae</taxon>
        <taxon>Pentapetalae</taxon>
        <taxon>rosids</taxon>
        <taxon>malvids</taxon>
        <taxon>Brassicales</taxon>
        <taxon>Brassicaceae</taxon>
        <taxon>Camelineae</taxon>
        <taxon>Camelina</taxon>
    </lineage>
</organism>
<evidence type="ECO:0000259" key="1">
    <source>
        <dbReference type="SMART" id="SM00579"/>
    </source>
</evidence>
<dbReference type="PANTHER" id="PTHR31900">
    <property type="entry name" value="F-BOX/RNI SUPERFAMILY PROTEIN-RELATED"/>
    <property type="match status" value="1"/>
</dbReference>
<dbReference type="Pfam" id="PF00646">
    <property type="entry name" value="F-box"/>
    <property type="match status" value="1"/>
</dbReference>